<sequence>MPGLCVGQSQQRKARRAQHAAGPGEKGAEKAHAQSTQPPPDAQVQVPGDFSPIQAPQAGGDI</sequence>
<gene>
    <name evidence="2" type="ORF">Tci_929095</name>
</gene>
<evidence type="ECO:0000313" key="2">
    <source>
        <dbReference type="EMBL" id="GFD57126.1"/>
    </source>
</evidence>
<organism evidence="2">
    <name type="scientific">Tanacetum cinerariifolium</name>
    <name type="common">Dalmatian daisy</name>
    <name type="synonym">Chrysanthemum cinerariifolium</name>
    <dbReference type="NCBI Taxonomy" id="118510"/>
    <lineage>
        <taxon>Eukaryota</taxon>
        <taxon>Viridiplantae</taxon>
        <taxon>Streptophyta</taxon>
        <taxon>Embryophyta</taxon>
        <taxon>Tracheophyta</taxon>
        <taxon>Spermatophyta</taxon>
        <taxon>Magnoliopsida</taxon>
        <taxon>eudicotyledons</taxon>
        <taxon>Gunneridae</taxon>
        <taxon>Pentapetalae</taxon>
        <taxon>asterids</taxon>
        <taxon>campanulids</taxon>
        <taxon>Asterales</taxon>
        <taxon>Asteraceae</taxon>
        <taxon>Asteroideae</taxon>
        <taxon>Anthemideae</taxon>
        <taxon>Anthemidinae</taxon>
        <taxon>Tanacetum</taxon>
    </lineage>
</organism>
<dbReference type="EMBL" id="BKCJ011837294">
    <property type="protein sequence ID" value="GFD57126.1"/>
    <property type="molecule type" value="Genomic_DNA"/>
</dbReference>
<reference evidence="2" key="1">
    <citation type="journal article" date="2019" name="Sci. Rep.">
        <title>Draft genome of Tanacetum cinerariifolium, the natural source of mosquito coil.</title>
        <authorList>
            <person name="Yamashiro T."/>
            <person name="Shiraishi A."/>
            <person name="Satake H."/>
            <person name="Nakayama K."/>
        </authorList>
    </citation>
    <scope>NUCLEOTIDE SEQUENCE</scope>
</reference>
<feature type="non-terminal residue" evidence="2">
    <location>
        <position position="62"/>
    </location>
</feature>
<name>A0A699XGZ2_TANCI</name>
<proteinExistence type="predicted"/>
<protein>
    <submittedName>
        <fullName evidence="2">Uncharacterized protein</fullName>
    </submittedName>
</protein>
<feature type="region of interest" description="Disordered" evidence="1">
    <location>
        <begin position="1"/>
        <end position="62"/>
    </location>
</feature>
<dbReference type="AlphaFoldDB" id="A0A699XGZ2"/>
<evidence type="ECO:0000256" key="1">
    <source>
        <dbReference type="SAM" id="MobiDB-lite"/>
    </source>
</evidence>
<accession>A0A699XGZ2</accession>
<comment type="caution">
    <text evidence="2">The sequence shown here is derived from an EMBL/GenBank/DDBJ whole genome shotgun (WGS) entry which is preliminary data.</text>
</comment>